<sequence length="104" mass="11550">MNRPASKDKSAITAATPWRGTILFPLPLIPGTSRNAQGPVLSVLGRPGARSRWCNTRIYNGYRGSGQSLARIRCWTECLVHKSGLFESSLLVIENEIYAEKWFG</sequence>
<name>A0A4P7N9Y9_PYROR</name>
<evidence type="ECO:0000313" key="1">
    <source>
        <dbReference type="EMBL" id="QBZ57846.1"/>
    </source>
</evidence>
<reference evidence="1 2" key="1">
    <citation type="journal article" date="2019" name="Mol. Biol. Evol.">
        <title>Blast fungal genomes show frequent chromosomal changes, gene gains and losses, and effector gene turnover.</title>
        <authorList>
            <person name="Gomez Luciano L.B."/>
            <person name="Jason Tsai I."/>
            <person name="Chuma I."/>
            <person name="Tosa Y."/>
            <person name="Chen Y.H."/>
            <person name="Li J.Y."/>
            <person name="Li M.Y."/>
            <person name="Jade Lu M.Y."/>
            <person name="Nakayashiki H."/>
            <person name="Li W.H."/>
        </authorList>
    </citation>
    <scope>NUCLEOTIDE SEQUENCE [LARGE SCALE GENOMIC DNA]</scope>
    <source>
        <strain evidence="1">MZ5-1-6</strain>
    </source>
</reference>
<evidence type="ECO:0000313" key="2">
    <source>
        <dbReference type="Proteomes" id="UP000294847"/>
    </source>
</evidence>
<proteinExistence type="predicted"/>
<protein>
    <submittedName>
        <fullName evidence="1">Uncharacterized protein</fullName>
    </submittedName>
</protein>
<dbReference type="EMBL" id="CP034206">
    <property type="protein sequence ID" value="QBZ57846.1"/>
    <property type="molecule type" value="Genomic_DNA"/>
</dbReference>
<gene>
    <name evidence="1" type="ORF">PoMZ_02781</name>
</gene>
<accession>A0A4P7N9Y9</accession>
<dbReference type="AlphaFoldDB" id="A0A4P7N9Y9"/>
<dbReference type="Proteomes" id="UP000294847">
    <property type="component" value="Chromosome 3"/>
</dbReference>
<organism evidence="1 2">
    <name type="scientific">Pyricularia oryzae</name>
    <name type="common">Rice blast fungus</name>
    <name type="synonym">Magnaporthe oryzae</name>
    <dbReference type="NCBI Taxonomy" id="318829"/>
    <lineage>
        <taxon>Eukaryota</taxon>
        <taxon>Fungi</taxon>
        <taxon>Dikarya</taxon>
        <taxon>Ascomycota</taxon>
        <taxon>Pezizomycotina</taxon>
        <taxon>Sordariomycetes</taxon>
        <taxon>Sordariomycetidae</taxon>
        <taxon>Magnaporthales</taxon>
        <taxon>Pyriculariaceae</taxon>
        <taxon>Pyricularia</taxon>
    </lineage>
</organism>